<dbReference type="Proteomes" id="UP000305282">
    <property type="component" value="Unassembled WGS sequence"/>
</dbReference>
<dbReference type="InterPro" id="IPR012353">
    <property type="entry name" value="UCP015244"/>
</dbReference>
<dbReference type="InterPro" id="IPR032589">
    <property type="entry name" value="DUF4910"/>
</dbReference>
<dbReference type="InterPro" id="IPR036388">
    <property type="entry name" value="WH-like_DNA-bd_sf"/>
</dbReference>
<feature type="domain" description="DUF4910" evidence="5">
    <location>
        <begin position="34"/>
        <end position="375"/>
    </location>
</feature>
<name>A0A4S5EQN6_9ACTN</name>
<dbReference type="InterPro" id="IPR032622">
    <property type="entry name" value="UCP01524_HTH"/>
</dbReference>
<dbReference type="EMBL" id="SSXH01000240">
    <property type="protein sequence ID" value="THJ74453.1"/>
    <property type="molecule type" value="Genomic_DNA"/>
</dbReference>
<evidence type="ECO:0000259" key="4">
    <source>
        <dbReference type="Pfam" id="PF16221"/>
    </source>
</evidence>
<protein>
    <submittedName>
        <fullName evidence="6">DUF4910 domain-containing protein</fullName>
    </submittedName>
</protein>
<comment type="cofactor">
    <cofactor evidence="1">
        <name>Zn(2+)</name>
        <dbReference type="ChEBI" id="CHEBI:29105"/>
    </cofactor>
    <text evidence="1">Binds 1 zinc ion per subunit.</text>
</comment>
<feature type="binding site" evidence="1">
    <location>
        <position position="344"/>
    </location>
    <ligand>
        <name>Zn(2+)</name>
        <dbReference type="ChEBI" id="CHEBI:29105"/>
    </ligand>
</feature>
<dbReference type="SUPFAM" id="SSF53187">
    <property type="entry name" value="Zn-dependent exopeptidases"/>
    <property type="match status" value="1"/>
</dbReference>
<evidence type="ECO:0000256" key="1">
    <source>
        <dbReference type="PIRSR" id="PIRSR015244-50"/>
    </source>
</evidence>
<dbReference type="Pfam" id="PF09940">
    <property type="entry name" value="DUF2172"/>
    <property type="match status" value="1"/>
</dbReference>
<dbReference type="PIRSF" id="PIRSF015244">
    <property type="entry name" value="UCP015244"/>
    <property type="match status" value="1"/>
</dbReference>
<evidence type="ECO:0000313" key="6">
    <source>
        <dbReference type="EMBL" id="THJ74453.1"/>
    </source>
</evidence>
<dbReference type="Gene3D" id="1.10.10.10">
    <property type="entry name" value="Winged helix-like DNA-binding domain superfamily/Winged helix DNA-binding domain"/>
    <property type="match status" value="1"/>
</dbReference>
<accession>A0A4S5EQN6</accession>
<evidence type="ECO:0000259" key="3">
    <source>
        <dbReference type="Pfam" id="PF09940"/>
    </source>
</evidence>
<feature type="binding site" evidence="1">
    <location>
        <position position="214"/>
    </location>
    <ligand>
        <name>Zn(2+)</name>
        <dbReference type="ChEBI" id="CHEBI:29105"/>
    </ligand>
</feature>
<keyword evidence="1" id="KW-0862">Zinc</keyword>
<dbReference type="AlphaFoldDB" id="A0A4S5EQN6"/>
<evidence type="ECO:0000313" key="7">
    <source>
        <dbReference type="Proteomes" id="UP000305282"/>
    </source>
</evidence>
<dbReference type="Pfam" id="PF16221">
    <property type="entry name" value="HTH_47"/>
    <property type="match status" value="1"/>
</dbReference>
<evidence type="ECO:0000256" key="2">
    <source>
        <dbReference type="SAM" id="MobiDB-lite"/>
    </source>
</evidence>
<keyword evidence="1" id="KW-0479">Metal-binding</keyword>
<dbReference type="Gene3D" id="3.50.30.90">
    <property type="match status" value="1"/>
</dbReference>
<dbReference type="InterPro" id="IPR032610">
    <property type="entry name" value="DUF2172"/>
</dbReference>
<comment type="caution">
    <text evidence="6">The sequence shown here is derived from an EMBL/GenBank/DDBJ whole genome shotgun (WGS) entry which is preliminary data.</text>
</comment>
<organism evidence="6 7">
    <name type="scientific">Candidatus Frankia alpina</name>
    <dbReference type="NCBI Taxonomy" id="2699483"/>
    <lineage>
        <taxon>Bacteria</taxon>
        <taxon>Bacillati</taxon>
        <taxon>Actinomycetota</taxon>
        <taxon>Actinomycetes</taxon>
        <taxon>Frankiales</taxon>
        <taxon>Frankiaceae</taxon>
        <taxon>Frankia</taxon>
    </lineage>
</organism>
<dbReference type="Gene3D" id="3.40.630.10">
    <property type="entry name" value="Zn peptidases"/>
    <property type="match status" value="1"/>
</dbReference>
<feature type="domain" description="UCP01524 winged helix-turn-helix" evidence="4">
    <location>
        <begin position="376"/>
        <end position="452"/>
    </location>
</feature>
<keyword evidence="7" id="KW-1185">Reference proteome</keyword>
<dbReference type="GO" id="GO:0046872">
    <property type="term" value="F:metal ion binding"/>
    <property type="evidence" value="ECO:0007669"/>
    <property type="project" value="UniProtKB-KW"/>
</dbReference>
<evidence type="ECO:0000259" key="5">
    <source>
        <dbReference type="Pfam" id="PF16254"/>
    </source>
</evidence>
<dbReference type="Pfam" id="PF16254">
    <property type="entry name" value="DUF4910"/>
    <property type="match status" value="1"/>
</dbReference>
<gene>
    <name evidence="6" type="ORF">E7Y31_11350</name>
</gene>
<dbReference type="OrthoDB" id="9765654at2"/>
<proteinExistence type="predicted"/>
<feature type="domain" description="DUF2172" evidence="3">
    <location>
        <begin position="88"/>
        <end position="179"/>
    </location>
</feature>
<dbReference type="RefSeq" id="WP_136448130.1">
    <property type="nucleotide sequence ID" value="NZ_SSXH01000240.1"/>
</dbReference>
<feature type="region of interest" description="Disordered" evidence="2">
    <location>
        <begin position="1"/>
        <end position="26"/>
    </location>
</feature>
<reference evidence="6 7" key="1">
    <citation type="submission" date="2019-04" db="EMBL/GenBank/DDBJ databases">
        <title>Draft genome sequences for three unisolated Alnus-infective Frankia Sp+ strains, AgTrS, AiOr and AvVan, the first sequenced Frankia strains able to sporulate in-planta.</title>
        <authorList>
            <person name="Bethencourt L."/>
            <person name="Vautrin F."/>
            <person name="Taib N."/>
            <person name="Dubost A."/>
            <person name="Castro-Garcia L."/>
            <person name="Imbaud O."/>
            <person name="Abrouk D."/>
            <person name="Fournier P."/>
            <person name="Briolay J."/>
            <person name="Nguyen A."/>
            <person name="Normand P."/>
            <person name="Fernandez M.P."/>
            <person name="Brochier-Armanet C."/>
            <person name="Herrera-Belaroussi A."/>
        </authorList>
    </citation>
    <scope>NUCLEOTIDE SEQUENCE [LARGE SCALE GENOMIC DNA]</scope>
    <source>
        <strain evidence="6 7">AvVan</strain>
    </source>
</reference>
<sequence length="464" mass="50174">MTASASVAGATGDAGHTGDHDDAALPADPGHWLHDLIADLLPPMRSITGEGVRTTLRTVARALGPEVPLTVHEVPSGAPALDWAVPREWNVGSARLIGPDGKTVVDAADNPLHLLGYSTPVRARMPLDELRPHLFSMPDRPGWVPYRTSYYNENWGFCLTDQQLGALPDGEYEVEIDTTLTDGSLTYGEIVLPGETSDEFLITTHTCHPAMANDNCSGIATATLLARALAAGPRRHTFRLLFIPGTIGSITWLARNRDSIDRIRHGLVLTGLGDRNDPTYKRSRRGDAAVDRAAAVALAETGRPHRVVDFSPYGYDERQFCSPGFDLPVGRFGRGQHGEYPQYHTSADDLEFVTPESLADSFAILRRTIEICERNRTWCNTAPYGEPQLGRRGLYRAIGATMNRQAIEMGLLWVLNLADGTRSLLDIAERADLPFDTVAEAADALAGVDLLAEAGADPADAPGG</sequence>
<feature type="binding site" evidence="1">
    <location>
        <position position="208"/>
    </location>
    <ligand>
        <name>Zn(2+)</name>
        <dbReference type="ChEBI" id="CHEBI:29105"/>
    </ligand>
</feature>